<dbReference type="RefSeq" id="WP_144567891.1">
    <property type="nucleotide sequence ID" value="NZ_VIVN01000019.1"/>
</dbReference>
<evidence type="ECO:0000313" key="11">
    <source>
        <dbReference type="EMBL" id="TWD92281.1"/>
    </source>
</evidence>
<evidence type="ECO:0000256" key="8">
    <source>
        <dbReference type="SAM" id="Phobius"/>
    </source>
</evidence>
<dbReference type="SMART" id="SM00091">
    <property type="entry name" value="PAS"/>
    <property type="match status" value="1"/>
</dbReference>
<feature type="transmembrane region" description="Helical" evidence="8">
    <location>
        <begin position="133"/>
        <end position="155"/>
    </location>
</feature>
<dbReference type="SUPFAM" id="SSF55785">
    <property type="entry name" value="PYP-like sensor domain (PAS domain)"/>
    <property type="match status" value="1"/>
</dbReference>
<evidence type="ECO:0000256" key="2">
    <source>
        <dbReference type="ARBA" id="ARBA00008432"/>
    </source>
</evidence>
<keyword evidence="12" id="KW-1185">Reference proteome</keyword>
<feature type="transmembrane region" description="Helical" evidence="8">
    <location>
        <begin position="203"/>
        <end position="224"/>
    </location>
</feature>
<evidence type="ECO:0000256" key="1">
    <source>
        <dbReference type="ARBA" id="ARBA00004651"/>
    </source>
</evidence>
<sequence length="510" mass="56909">MKKGKGQLFIQTSSLIAGFMVWVLISSLMPFIKEEIHLTTTEIAWATAVPVILGSLLRVPIGYWTNKYGARILFSISFIFLLFPIIIISYSINIQMLIIGGLLLGLGGAVFSIGVTSLPKYYEKTKHGFINGIYGAGNIGTAITAFFAPVLANAIGWRSTVNLFLLLMLLFAILNFLFGDKQERKITHSLSEQLNGVYKNPKLWVLSIFYFVTFGSFVAFTIYLPSFLVNQFELDKIDAGIRTAGFIVLATLFRPVGGWLGDKINPFLILMAVFFSLTFAGFLLSFTPSLPIYSFGCLLVAFFAGLGNGAIFKLVPLYFSKQAGIVNGIVSAMGGLGGFFPPLILTIFFNLTGHYAIGFMSLSEFSLASLVIAIWLYYQERLELSQKIVNHAIDGICITDVNGIIQNVNPAFSRITGYGLKEVIGKTPSVLQSGEHTNEFYHVMWKSLLTNGYWEGFIWNKRKNNEIYKEWLTITAIKDDSGDAKNYVGMFYEVKEQFNEKHIYTRNPHV</sequence>
<proteinExistence type="inferred from homology"/>
<dbReference type="SUPFAM" id="SSF103473">
    <property type="entry name" value="MFS general substrate transporter"/>
    <property type="match status" value="1"/>
</dbReference>
<feature type="transmembrane region" description="Helical" evidence="8">
    <location>
        <begin position="239"/>
        <end position="260"/>
    </location>
</feature>
<keyword evidence="6" id="KW-0534">Nitrate assimilation</keyword>
<feature type="domain" description="PAS" evidence="9">
    <location>
        <begin position="381"/>
        <end position="427"/>
    </location>
</feature>
<evidence type="ECO:0000256" key="7">
    <source>
        <dbReference type="ARBA" id="ARBA00023136"/>
    </source>
</evidence>
<evidence type="ECO:0000256" key="5">
    <source>
        <dbReference type="ARBA" id="ARBA00022989"/>
    </source>
</evidence>
<dbReference type="PANTHER" id="PTHR23515">
    <property type="entry name" value="HIGH-AFFINITY NITRATE TRANSPORTER 2.3"/>
    <property type="match status" value="1"/>
</dbReference>
<accession>A0A561CM12</accession>
<keyword evidence="3" id="KW-0813">Transport</keyword>
<name>A0A561CM12_9BACI</name>
<dbReference type="InterPro" id="IPR044772">
    <property type="entry name" value="NO3_transporter"/>
</dbReference>
<dbReference type="InterPro" id="IPR013767">
    <property type="entry name" value="PAS_fold"/>
</dbReference>
<dbReference type="GO" id="GO:0005886">
    <property type="term" value="C:plasma membrane"/>
    <property type="evidence" value="ECO:0007669"/>
    <property type="project" value="UniProtKB-SubCell"/>
</dbReference>
<feature type="transmembrane region" description="Helical" evidence="8">
    <location>
        <begin position="44"/>
        <end position="65"/>
    </location>
</feature>
<dbReference type="InterPro" id="IPR000014">
    <property type="entry name" value="PAS"/>
</dbReference>
<dbReference type="NCBIfam" id="TIGR00229">
    <property type="entry name" value="sensory_box"/>
    <property type="match status" value="1"/>
</dbReference>
<feature type="transmembrane region" description="Helical" evidence="8">
    <location>
        <begin position="72"/>
        <end position="92"/>
    </location>
</feature>
<feature type="domain" description="Major facilitator superfamily (MFS) profile" evidence="10">
    <location>
        <begin position="6"/>
        <end position="381"/>
    </location>
</feature>
<dbReference type="EMBL" id="VIVN01000019">
    <property type="protein sequence ID" value="TWD92281.1"/>
    <property type="molecule type" value="Genomic_DNA"/>
</dbReference>
<dbReference type="InterPro" id="IPR036259">
    <property type="entry name" value="MFS_trans_sf"/>
</dbReference>
<comment type="subcellular location">
    <subcellularLocation>
        <location evidence="1">Cell membrane</location>
        <topology evidence="1">Multi-pass membrane protein</topology>
    </subcellularLocation>
</comment>
<dbReference type="GO" id="GO:0042128">
    <property type="term" value="P:nitrate assimilation"/>
    <property type="evidence" value="ECO:0007669"/>
    <property type="project" value="UniProtKB-KW"/>
</dbReference>
<dbReference type="InterPro" id="IPR011701">
    <property type="entry name" value="MFS"/>
</dbReference>
<reference evidence="11 12" key="1">
    <citation type="submission" date="2019-06" db="EMBL/GenBank/DDBJ databases">
        <title>Sorghum-associated microbial communities from plants grown in Nebraska, USA.</title>
        <authorList>
            <person name="Schachtman D."/>
        </authorList>
    </citation>
    <scope>NUCLEOTIDE SEQUENCE [LARGE SCALE GENOMIC DNA]</scope>
    <source>
        <strain evidence="11 12">2482</strain>
    </source>
</reference>
<dbReference type="PROSITE" id="PS50850">
    <property type="entry name" value="MFS"/>
    <property type="match status" value="1"/>
</dbReference>
<evidence type="ECO:0000256" key="4">
    <source>
        <dbReference type="ARBA" id="ARBA00022692"/>
    </source>
</evidence>
<evidence type="ECO:0000259" key="10">
    <source>
        <dbReference type="PROSITE" id="PS50850"/>
    </source>
</evidence>
<evidence type="ECO:0000256" key="6">
    <source>
        <dbReference type="ARBA" id="ARBA00023063"/>
    </source>
</evidence>
<gene>
    <name evidence="11" type="ORF">FB550_11911</name>
</gene>
<dbReference type="InterPro" id="IPR035965">
    <property type="entry name" value="PAS-like_dom_sf"/>
</dbReference>
<dbReference type="GO" id="GO:0006355">
    <property type="term" value="P:regulation of DNA-templated transcription"/>
    <property type="evidence" value="ECO:0007669"/>
    <property type="project" value="InterPro"/>
</dbReference>
<dbReference type="Pfam" id="PF00989">
    <property type="entry name" value="PAS"/>
    <property type="match status" value="1"/>
</dbReference>
<dbReference type="GO" id="GO:0015112">
    <property type="term" value="F:nitrate transmembrane transporter activity"/>
    <property type="evidence" value="ECO:0007669"/>
    <property type="project" value="InterPro"/>
</dbReference>
<feature type="transmembrane region" description="Helical" evidence="8">
    <location>
        <begin position="292"/>
        <end position="312"/>
    </location>
</feature>
<keyword evidence="4 8" id="KW-0812">Transmembrane</keyword>
<feature type="transmembrane region" description="Helical" evidence="8">
    <location>
        <begin position="355"/>
        <end position="378"/>
    </location>
</feature>
<comment type="caution">
    <text evidence="11">The sequence shown here is derived from an EMBL/GenBank/DDBJ whole genome shotgun (WGS) entry which is preliminary data.</text>
</comment>
<dbReference type="AlphaFoldDB" id="A0A561CM12"/>
<dbReference type="CDD" id="cd17341">
    <property type="entry name" value="MFS_NRT2_like"/>
    <property type="match status" value="1"/>
</dbReference>
<feature type="transmembrane region" description="Helical" evidence="8">
    <location>
        <begin position="324"/>
        <end position="349"/>
    </location>
</feature>
<evidence type="ECO:0000259" key="9">
    <source>
        <dbReference type="PROSITE" id="PS50112"/>
    </source>
</evidence>
<keyword evidence="7 8" id="KW-0472">Membrane</keyword>
<dbReference type="Proteomes" id="UP000319671">
    <property type="component" value="Unassembled WGS sequence"/>
</dbReference>
<feature type="transmembrane region" description="Helical" evidence="8">
    <location>
        <begin position="267"/>
        <end position="286"/>
    </location>
</feature>
<dbReference type="PROSITE" id="PS50112">
    <property type="entry name" value="PAS"/>
    <property type="match status" value="1"/>
</dbReference>
<feature type="transmembrane region" description="Helical" evidence="8">
    <location>
        <begin position="161"/>
        <end position="178"/>
    </location>
</feature>
<evidence type="ECO:0000313" key="12">
    <source>
        <dbReference type="Proteomes" id="UP000319671"/>
    </source>
</evidence>
<comment type="similarity">
    <text evidence="2">Belongs to the major facilitator superfamily. Nitrate/nitrite porter (TC 2.A.1.8) family.</text>
</comment>
<feature type="transmembrane region" description="Helical" evidence="8">
    <location>
        <begin position="12"/>
        <end position="32"/>
    </location>
</feature>
<keyword evidence="5 8" id="KW-1133">Transmembrane helix</keyword>
<protein>
    <submittedName>
        <fullName evidence="11">NNP family nitrate/nitrite transporter-like MFS transporter</fullName>
    </submittedName>
</protein>
<dbReference type="CDD" id="cd00130">
    <property type="entry name" value="PAS"/>
    <property type="match status" value="1"/>
</dbReference>
<evidence type="ECO:0000256" key="3">
    <source>
        <dbReference type="ARBA" id="ARBA00022448"/>
    </source>
</evidence>
<dbReference type="InterPro" id="IPR020846">
    <property type="entry name" value="MFS_dom"/>
</dbReference>
<organism evidence="11 12">
    <name type="scientific">Neobacillus bataviensis</name>
    <dbReference type="NCBI Taxonomy" id="220685"/>
    <lineage>
        <taxon>Bacteria</taxon>
        <taxon>Bacillati</taxon>
        <taxon>Bacillota</taxon>
        <taxon>Bacilli</taxon>
        <taxon>Bacillales</taxon>
        <taxon>Bacillaceae</taxon>
        <taxon>Neobacillus</taxon>
    </lineage>
</organism>
<dbReference type="Pfam" id="PF07690">
    <property type="entry name" value="MFS_1"/>
    <property type="match status" value="1"/>
</dbReference>
<feature type="transmembrane region" description="Helical" evidence="8">
    <location>
        <begin position="98"/>
        <end position="121"/>
    </location>
</feature>
<dbReference type="Gene3D" id="1.20.1250.20">
    <property type="entry name" value="MFS general substrate transporter like domains"/>
    <property type="match status" value="2"/>
</dbReference>
<dbReference type="Gene3D" id="3.30.450.20">
    <property type="entry name" value="PAS domain"/>
    <property type="match status" value="1"/>
</dbReference>